<comment type="caution">
    <text evidence="6">Lacks conserved residue(s) required for the propagation of feature annotation.</text>
</comment>
<reference evidence="11 12" key="1">
    <citation type="submission" date="2020-07" db="EMBL/GenBank/DDBJ databases">
        <title>Sequencing the genomes of 1000 actinobacteria strains.</title>
        <authorList>
            <person name="Klenk H.-P."/>
        </authorList>
    </citation>
    <scope>NUCLEOTIDE SEQUENCE [LARGE SCALE GENOMIC DNA]</scope>
    <source>
        <strain evidence="11 12">DSM 44121</strain>
    </source>
</reference>
<dbReference type="Pfam" id="PF13193">
    <property type="entry name" value="AMP-binding_C"/>
    <property type="match status" value="1"/>
</dbReference>
<dbReference type="Pfam" id="PF16177">
    <property type="entry name" value="ACAS_N"/>
    <property type="match status" value="1"/>
</dbReference>
<dbReference type="NCBIfam" id="NF001208">
    <property type="entry name" value="PRK00174.1"/>
    <property type="match status" value="1"/>
</dbReference>
<evidence type="ECO:0000313" key="11">
    <source>
        <dbReference type="EMBL" id="MBA8811110.1"/>
    </source>
</evidence>
<dbReference type="EC" id="6.2.1.1" evidence="6"/>
<comment type="PTM">
    <text evidence="6">Acetylated. Deacetylation by the SIR2-homolog deacetylase activates the enzyme.</text>
</comment>
<feature type="binding site" evidence="6">
    <location>
        <position position="517"/>
    </location>
    <ligand>
        <name>ATP</name>
        <dbReference type="ChEBI" id="CHEBI:30616"/>
    </ligand>
</feature>
<dbReference type="InterPro" id="IPR000873">
    <property type="entry name" value="AMP-dep_synth/lig_dom"/>
</dbReference>
<dbReference type="InterPro" id="IPR042099">
    <property type="entry name" value="ANL_N_sf"/>
</dbReference>
<evidence type="ECO:0000256" key="1">
    <source>
        <dbReference type="ARBA" id="ARBA00006432"/>
    </source>
</evidence>
<dbReference type="PANTHER" id="PTHR24095:SF14">
    <property type="entry name" value="ACETYL-COENZYME A SYNTHETASE 1"/>
    <property type="match status" value="1"/>
</dbReference>
<feature type="binding site" evidence="6">
    <location>
        <position position="532"/>
    </location>
    <ligand>
        <name>ATP</name>
        <dbReference type="ChEBI" id="CHEBI:30616"/>
    </ligand>
</feature>
<dbReference type="Gene3D" id="3.40.50.12780">
    <property type="entry name" value="N-terminal domain of ligase-like"/>
    <property type="match status" value="1"/>
</dbReference>
<proteinExistence type="inferred from homology"/>
<feature type="region of interest" description="Disordered" evidence="7">
    <location>
        <begin position="1"/>
        <end position="21"/>
    </location>
</feature>
<dbReference type="Proteomes" id="UP000540568">
    <property type="component" value="Unassembled WGS sequence"/>
</dbReference>
<dbReference type="EMBL" id="JACGWV010000003">
    <property type="protein sequence ID" value="MBA8811110.1"/>
    <property type="molecule type" value="Genomic_DNA"/>
</dbReference>
<accession>A0A7W3PGE3</accession>
<sequence length="676" mass="72686">MTDTNPTSGSASSPSLENLLNETRSFPPSAEFAAQANAQADLYEKASADRLEFWAGQARELVTWTKPFTETLDWSGAPVARWFADGTLNAAYNAVDRHVEAGNGDRVAIHFEGEPGDTRTVTYADLQQEVSRAANALTTLGVQTGDRVVIYLPMLVESVVAMLACARIGAAHSVVFGGFSADALRSRIADAEATLVITADGGYRRGAPSALKPAVDEALAPKEGADPTTVRNVLVVRRTEQDVEWVEGRDVWWHEALAAASDQHEPVAVEAEHPLFILYTSGTTGKPKGILHTTGGYLTQAAYTHKNVFDLKPETDVYWCTADVGWVTGHSYVVYGPLVNGATQVLYEGTPDTPHRGRWWELIEKYKVSILYTAPTAIRTCMKWGDDIPGGFDLSSLRVLGSVGEPINPEAWMWYRRVIGGDKAPIVDTWWQTETGAIMISPLPGVTATKPGSAQVALPGIAATVVDDEAKPVPDGGGGYLVLTEPWPSMLRGIWGDLERYKETYWSRFDGLYFAGDGAKKDADGDIWLLGRVDDVMNVSGHRLSTTEIESALVSHPIVAEAAVVGAADETTGQAVVAFVILRGSHAGRASTPEGAAEVQKELRDHVGKEIGPIAKPKKILVVPELPKTRSGKIMRRLLRDVAEDRAVGDATTLADSSVMDLITAGLAAPSASTED</sequence>
<evidence type="ECO:0000259" key="10">
    <source>
        <dbReference type="Pfam" id="PF16177"/>
    </source>
</evidence>
<dbReference type="Gene3D" id="3.30.300.30">
    <property type="match status" value="1"/>
</dbReference>
<feature type="binding site" evidence="6">
    <location>
        <position position="328"/>
    </location>
    <ligand>
        <name>CoA</name>
        <dbReference type="ChEBI" id="CHEBI:57287"/>
    </ligand>
</feature>
<feature type="binding site" evidence="6">
    <location>
        <begin position="204"/>
        <end position="207"/>
    </location>
    <ligand>
        <name>CoA</name>
        <dbReference type="ChEBI" id="CHEBI:57287"/>
    </ligand>
</feature>
<evidence type="ECO:0000259" key="9">
    <source>
        <dbReference type="Pfam" id="PF13193"/>
    </source>
</evidence>
<evidence type="ECO:0000256" key="4">
    <source>
        <dbReference type="ARBA" id="ARBA00022840"/>
    </source>
</evidence>
<dbReference type="CDD" id="cd05966">
    <property type="entry name" value="ACS"/>
    <property type="match status" value="1"/>
</dbReference>
<evidence type="ECO:0000256" key="2">
    <source>
        <dbReference type="ARBA" id="ARBA00022598"/>
    </source>
</evidence>
<evidence type="ECO:0000313" key="12">
    <source>
        <dbReference type="Proteomes" id="UP000540568"/>
    </source>
</evidence>
<keyword evidence="12" id="KW-1185">Reference proteome</keyword>
<comment type="catalytic activity">
    <reaction evidence="6">
        <text>acetate + ATP + CoA = acetyl-CoA + AMP + diphosphate</text>
        <dbReference type="Rhea" id="RHEA:23176"/>
        <dbReference type="ChEBI" id="CHEBI:30089"/>
        <dbReference type="ChEBI" id="CHEBI:30616"/>
        <dbReference type="ChEBI" id="CHEBI:33019"/>
        <dbReference type="ChEBI" id="CHEBI:57287"/>
        <dbReference type="ChEBI" id="CHEBI:57288"/>
        <dbReference type="ChEBI" id="CHEBI:456215"/>
        <dbReference type="EC" id="6.2.1.1"/>
    </reaction>
</comment>
<gene>
    <name evidence="6" type="primary">acsA</name>
    <name evidence="11" type="ORF">FHX71_005117</name>
</gene>
<dbReference type="GO" id="GO:0046872">
    <property type="term" value="F:metal ion binding"/>
    <property type="evidence" value="ECO:0007669"/>
    <property type="project" value="UniProtKB-KW"/>
</dbReference>
<dbReference type="InterPro" id="IPR025110">
    <property type="entry name" value="AMP-bd_C"/>
</dbReference>
<dbReference type="GO" id="GO:0005829">
    <property type="term" value="C:cytosol"/>
    <property type="evidence" value="ECO:0007669"/>
    <property type="project" value="TreeGrafter"/>
</dbReference>
<feature type="binding site" evidence="6">
    <location>
        <position position="559"/>
    </location>
    <ligand>
        <name>Mg(2+)</name>
        <dbReference type="ChEBI" id="CHEBI:18420"/>
    </ligand>
</feature>
<dbReference type="SUPFAM" id="SSF56801">
    <property type="entry name" value="Acetyl-CoA synthetase-like"/>
    <property type="match status" value="1"/>
</dbReference>
<keyword evidence="3 6" id="KW-0547">Nucleotide-binding</keyword>
<evidence type="ECO:0000256" key="5">
    <source>
        <dbReference type="ARBA" id="ARBA00022990"/>
    </source>
</evidence>
<feature type="domain" description="AMP-dependent synthetase/ligase" evidence="8">
    <location>
        <begin position="101"/>
        <end position="495"/>
    </location>
</feature>
<dbReference type="GO" id="GO:0019427">
    <property type="term" value="P:acetyl-CoA biosynthetic process from acetate"/>
    <property type="evidence" value="ECO:0007669"/>
    <property type="project" value="UniProtKB-UniRule"/>
</dbReference>
<feature type="binding site" evidence="6">
    <location>
        <begin position="428"/>
        <end position="433"/>
    </location>
    <ligand>
        <name>ATP</name>
        <dbReference type="ChEBI" id="CHEBI:30616"/>
    </ligand>
</feature>
<feature type="domain" description="Acetyl-coenzyme A synthetase N-terminal" evidence="10">
    <location>
        <begin position="40"/>
        <end position="94"/>
    </location>
</feature>
<dbReference type="AlphaFoldDB" id="A0A7W3PGE3"/>
<comment type="similarity">
    <text evidence="1 6">Belongs to the ATP-dependent AMP-binding enzyme family.</text>
</comment>
<dbReference type="FunFam" id="3.40.50.12780:FF:000001">
    <property type="entry name" value="Acetyl-coenzyme A synthetase"/>
    <property type="match status" value="1"/>
</dbReference>
<comment type="function">
    <text evidence="6">Catalyzes the conversion of acetate into acetyl-CoA (AcCoA), an essential intermediate at the junction of anabolic and catabolic pathways. AcsA undergoes a two-step reaction. In the first half reaction, AcsA combines acetate with ATP to form acetyl-adenylate (AcAMP) intermediate. In the second half reaction, it can then transfer the acetyl group from AcAMP to the sulfhydryl group of CoA, forming the product AcCoA.</text>
</comment>
<dbReference type="PROSITE" id="PS00455">
    <property type="entry name" value="AMP_BINDING"/>
    <property type="match status" value="1"/>
</dbReference>
<dbReference type="GO" id="GO:0003987">
    <property type="term" value="F:acetate-CoA ligase activity"/>
    <property type="evidence" value="ECO:0007669"/>
    <property type="project" value="UniProtKB-UniRule"/>
</dbReference>
<dbReference type="GO" id="GO:0016208">
    <property type="term" value="F:AMP binding"/>
    <property type="evidence" value="ECO:0007669"/>
    <property type="project" value="InterPro"/>
</dbReference>
<evidence type="ECO:0000259" key="8">
    <source>
        <dbReference type="Pfam" id="PF00501"/>
    </source>
</evidence>
<comment type="caution">
    <text evidence="11">The sequence shown here is derived from an EMBL/GenBank/DDBJ whole genome shotgun (WGS) entry which is preliminary data.</text>
</comment>
<keyword evidence="5 6" id="KW-0007">Acetylation</keyword>
<keyword evidence="6" id="KW-0460">Magnesium</keyword>
<keyword evidence="6" id="KW-0479">Metal-binding</keyword>
<keyword evidence="2 6" id="KW-0436">Ligase</keyword>
<keyword evidence="4 6" id="KW-0067">ATP-binding</keyword>
<dbReference type="InterPro" id="IPR020845">
    <property type="entry name" value="AMP-binding_CS"/>
</dbReference>
<name>A0A7W3PGE3_9MICO</name>
<evidence type="ECO:0000256" key="6">
    <source>
        <dbReference type="HAMAP-Rule" id="MF_01123"/>
    </source>
</evidence>
<comment type="cofactor">
    <cofactor evidence="6">
        <name>Mg(2+)</name>
        <dbReference type="ChEBI" id="CHEBI:18420"/>
    </cofactor>
</comment>
<dbReference type="HAMAP" id="MF_01123">
    <property type="entry name" value="Ac_CoA_synth"/>
    <property type="match status" value="1"/>
</dbReference>
<evidence type="ECO:0000256" key="3">
    <source>
        <dbReference type="ARBA" id="ARBA00022741"/>
    </source>
</evidence>
<feature type="binding site" evidence="6">
    <location>
        <position position="554"/>
    </location>
    <ligand>
        <name>Mg(2+)</name>
        <dbReference type="ChEBI" id="CHEBI:18420"/>
    </ligand>
</feature>
<feature type="binding site" evidence="6">
    <location>
        <position position="543"/>
    </location>
    <ligand>
        <name>ATP</name>
        <dbReference type="ChEBI" id="CHEBI:30616"/>
    </ligand>
</feature>
<feature type="binding site" evidence="6">
    <location>
        <begin position="404"/>
        <end position="406"/>
    </location>
    <ligand>
        <name>ATP</name>
        <dbReference type="ChEBI" id="CHEBI:30616"/>
    </ligand>
</feature>
<protein>
    <recommendedName>
        <fullName evidence="6">Acetyl-coenzyme A synthetase</fullName>
        <shortName evidence="6">AcCoA synthetase</shortName>
        <shortName evidence="6">Acs</shortName>
        <ecNumber evidence="6">6.2.1.1</ecNumber>
    </recommendedName>
    <alternativeName>
        <fullName evidence="6">Acetate--CoA ligase</fullName>
    </alternativeName>
    <alternativeName>
        <fullName evidence="6">Acyl-activating enzyme</fullName>
    </alternativeName>
</protein>
<dbReference type="RefSeq" id="WP_182620296.1">
    <property type="nucleotide sequence ID" value="NZ_BAAATF010000009.1"/>
</dbReference>
<feature type="binding site" evidence="6">
    <location>
        <position position="556"/>
    </location>
    <ligand>
        <name>Mg(2+)</name>
        <dbReference type="ChEBI" id="CHEBI:18420"/>
    </ligand>
</feature>
<evidence type="ECO:0000256" key="7">
    <source>
        <dbReference type="SAM" id="MobiDB-lite"/>
    </source>
</evidence>
<dbReference type="NCBIfam" id="TIGR02188">
    <property type="entry name" value="Ac_CoA_lig_AcsA"/>
    <property type="match status" value="1"/>
</dbReference>
<dbReference type="InterPro" id="IPR011904">
    <property type="entry name" value="Ac_CoA_lig"/>
</dbReference>
<feature type="binding site" evidence="6">
    <location>
        <position position="540"/>
    </location>
    <ligand>
        <name>CoA</name>
        <dbReference type="ChEBI" id="CHEBI:57287"/>
    </ligand>
</feature>
<feature type="domain" description="AMP-binding enzyme C-terminal" evidence="9">
    <location>
        <begin position="548"/>
        <end position="633"/>
    </location>
</feature>
<dbReference type="InterPro" id="IPR045851">
    <property type="entry name" value="AMP-bd_C_sf"/>
</dbReference>
<feature type="modified residue" description="N6-acetyllysine" evidence="6">
    <location>
        <position position="633"/>
    </location>
</feature>
<organism evidence="11 12">
    <name type="scientific">Promicromonospora sukumoe</name>
    <dbReference type="NCBI Taxonomy" id="88382"/>
    <lineage>
        <taxon>Bacteria</taxon>
        <taxon>Bacillati</taxon>
        <taxon>Actinomycetota</taxon>
        <taxon>Actinomycetes</taxon>
        <taxon>Micrococcales</taxon>
        <taxon>Promicromonosporaceae</taxon>
        <taxon>Promicromonospora</taxon>
    </lineage>
</organism>
<dbReference type="PANTHER" id="PTHR24095">
    <property type="entry name" value="ACETYL-COENZYME A SYNTHETASE"/>
    <property type="match status" value="1"/>
</dbReference>
<dbReference type="Pfam" id="PF00501">
    <property type="entry name" value="AMP-binding"/>
    <property type="match status" value="1"/>
</dbReference>
<dbReference type="GO" id="GO:0005524">
    <property type="term" value="F:ATP binding"/>
    <property type="evidence" value="ECO:0007669"/>
    <property type="project" value="UniProtKB-KW"/>
</dbReference>
<dbReference type="InterPro" id="IPR032387">
    <property type="entry name" value="ACAS_N"/>
</dbReference>